<dbReference type="PANTHER" id="PTHR46211">
    <property type="entry name" value="GLYCEROPHOSPHORYL DIESTER PHOSPHODIESTERASE"/>
    <property type="match status" value="1"/>
</dbReference>
<proteinExistence type="predicted"/>
<keyword evidence="3" id="KW-1185">Reference proteome</keyword>
<dbReference type="GO" id="GO:0008081">
    <property type="term" value="F:phosphoric diester hydrolase activity"/>
    <property type="evidence" value="ECO:0007669"/>
    <property type="project" value="InterPro"/>
</dbReference>
<dbReference type="EMBL" id="VUNS01000011">
    <property type="protein sequence ID" value="MST97638.1"/>
    <property type="molecule type" value="Genomic_DNA"/>
</dbReference>
<feature type="domain" description="GP-PDE" evidence="1">
    <location>
        <begin position="5"/>
        <end position="239"/>
    </location>
</feature>
<name>A0A844G563_9BACT</name>
<accession>A0A844G563</accession>
<dbReference type="Gene3D" id="3.20.20.190">
    <property type="entry name" value="Phosphatidylinositol (PI) phosphodiesterase"/>
    <property type="match status" value="1"/>
</dbReference>
<organism evidence="2 3">
    <name type="scientific">Victivallis lenta</name>
    <dbReference type="NCBI Taxonomy" id="2606640"/>
    <lineage>
        <taxon>Bacteria</taxon>
        <taxon>Pseudomonadati</taxon>
        <taxon>Lentisphaerota</taxon>
        <taxon>Lentisphaeria</taxon>
        <taxon>Victivallales</taxon>
        <taxon>Victivallaceae</taxon>
        <taxon>Victivallis</taxon>
    </lineage>
</organism>
<dbReference type="InterPro" id="IPR017946">
    <property type="entry name" value="PLC-like_Pdiesterase_TIM-brl"/>
</dbReference>
<dbReference type="Proteomes" id="UP000435649">
    <property type="component" value="Unassembled WGS sequence"/>
</dbReference>
<evidence type="ECO:0000313" key="3">
    <source>
        <dbReference type="Proteomes" id="UP000435649"/>
    </source>
</evidence>
<comment type="caution">
    <text evidence="2">The sequence shown here is derived from an EMBL/GenBank/DDBJ whole genome shotgun (WGS) entry which is preliminary data.</text>
</comment>
<evidence type="ECO:0000259" key="1">
    <source>
        <dbReference type="PROSITE" id="PS51704"/>
    </source>
</evidence>
<dbReference type="PANTHER" id="PTHR46211:SF14">
    <property type="entry name" value="GLYCEROPHOSPHODIESTER PHOSPHODIESTERASE"/>
    <property type="match status" value="1"/>
</dbReference>
<dbReference type="Pfam" id="PF03009">
    <property type="entry name" value="GDPD"/>
    <property type="match status" value="1"/>
</dbReference>
<protein>
    <recommendedName>
        <fullName evidence="1">GP-PDE domain-containing protein</fullName>
    </recommendedName>
</protein>
<dbReference type="SUPFAM" id="SSF51695">
    <property type="entry name" value="PLC-like phosphodiesterases"/>
    <property type="match status" value="1"/>
</dbReference>
<dbReference type="AlphaFoldDB" id="A0A844G563"/>
<dbReference type="GO" id="GO:0006629">
    <property type="term" value="P:lipid metabolic process"/>
    <property type="evidence" value="ECO:0007669"/>
    <property type="project" value="InterPro"/>
</dbReference>
<gene>
    <name evidence="2" type="ORF">FYJ85_11375</name>
</gene>
<evidence type="ECO:0000313" key="2">
    <source>
        <dbReference type="EMBL" id="MST97638.1"/>
    </source>
</evidence>
<dbReference type="RefSeq" id="WP_106054324.1">
    <property type="nucleotide sequence ID" value="NZ_CALXOB010000017.1"/>
</dbReference>
<dbReference type="InterPro" id="IPR030395">
    <property type="entry name" value="GP_PDE_dom"/>
</dbReference>
<sequence length="245" mass="27853">MKKNVTVIGHRGIAAAYPENTLISFEKAVEAGVDAIEFDVHMTRDEQLVVTHDPTVNRCSNGTGDVNSYTLNQLKALDFGKWKSPEFAGTRIPTLDETLDAIHAKRPELFLLVELKDDREACTRMVLDVLRRRNLLGNSLVLSFHSRQLKLLRELEPGIRLQGFPHRYLKIPCPELYDFIDKVCIWNHEASAAEVEEFHKRGIEVDVYPVDDELQLEKVLALDIDSITTNAAHTMIPLLEKRGLR</sequence>
<reference evidence="2 3" key="1">
    <citation type="submission" date="2019-08" db="EMBL/GenBank/DDBJ databases">
        <title>In-depth cultivation of the pig gut microbiome towards novel bacterial diversity and tailored functional studies.</title>
        <authorList>
            <person name="Wylensek D."/>
            <person name="Hitch T.C.A."/>
            <person name="Clavel T."/>
        </authorList>
    </citation>
    <scope>NUCLEOTIDE SEQUENCE [LARGE SCALE GENOMIC DNA]</scope>
    <source>
        <strain evidence="2 3">BBE-744-WT-12</strain>
    </source>
</reference>
<dbReference type="PROSITE" id="PS51704">
    <property type="entry name" value="GP_PDE"/>
    <property type="match status" value="1"/>
</dbReference>